<protein>
    <submittedName>
        <fullName evidence="1">Uncharacterized protein</fullName>
    </submittedName>
</protein>
<gene>
    <name evidence="1" type="ORF">DEALK_17290</name>
</gene>
<keyword evidence="2" id="KW-1185">Reference proteome</keyword>
<organism evidence="1 2">
    <name type="scientific">Dehalogenimonas alkenigignens</name>
    <dbReference type="NCBI Taxonomy" id="1217799"/>
    <lineage>
        <taxon>Bacteria</taxon>
        <taxon>Bacillati</taxon>
        <taxon>Chloroflexota</taxon>
        <taxon>Dehalococcoidia</taxon>
        <taxon>Dehalococcoidales</taxon>
        <taxon>Dehalococcoidaceae</taxon>
        <taxon>Dehalogenimonas</taxon>
    </lineage>
</organism>
<name>A0A0W0GK34_9CHLR</name>
<reference evidence="1 2" key="1">
    <citation type="submission" date="2015-06" db="EMBL/GenBank/DDBJ databases">
        <title>Genome sequence of the organohalide-respiring Dehalogenimonas alkenigignens type strain (IP3-3T).</title>
        <authorList>
            <person name="Key T.A."/>
            <person name="Richmond D.P."/>
            <person name="Bowman K.S."/>
            <person name="Cho Y.-J."/>
            <person name="Chun J."/>
            <person name="da Costa M.S."/>
            <person name="Rainey F.A."/>
            <person name="Moe W.M."/>
        </authorList>
    </citation>
    <scope>NUCLEOTIDE SEQUENCE [LARGE SCALE GENOMIC DNA]</scope>
    <source>
        <strain evidence="1 2">IP3-3</strain>
    </source>
</reference>
<comment type="caution">
    <text evidence="1">The sequence shown here is derived from an EMBL/GenBank/DDBJ whole genome shotgun (WGS) entry which is preliminary data.</text>
</comment>
<evidence type="ECO:0000313" key="2">
    <source>
        <dbReference type="Proteomes" id="UP000053947"/>
    </source>
</evidence>
<dbReference type="EMBL" id="LFDV01000002">
    <property type="protein sequence ID" value="KTB48882.1"/>
    <property type="molecule type" value="Genomic_DNA"/>
</dbReference>
<proteinExistence type="predicted"/>
<accession>A0A0W0GK34</accession>
<dbReference type="STRING" id="1217799.DEALK_17290"/>
<evidence type="ECO:0000313" key="1">
    <source>
        <dbReference type="EMBL" id="KTB48882.1"/>
    </source>
</evidence>
<sequence>MTNANGTEVNNADFVGEWAEHWCHMVDLFINILRTDKPASERRLPSPTENDSYVQLRNWFGDHEVKFRGLWGLFCETRLDTLELEHAWLRERWQNPFQFFYQSETIHELFVELGVQQSPDVEWNPNEDKSWEVTVTGLQLGAILAEFFVWAGGETGE</sequence>
<dbReference type="RefSeq" id="WP_058439804.1">
    <property type="nucleotide sequence ID" value="NZ_KQ758903.1"/>
</dbReference>
<dbReference type="AlphaFoldDB" id="A0A0W0GK34"/>
<dbReference type="Proteomes" id="UP000053947">
    <property type="component" value="Unassembled WGS sequence"/>
</dbReference>